<accession>A0ABU3TQ85</accession>
<gene>
    <name evidence="3" type="ORF">PQG45_02325</name>
</gene>
<evidence type="ECO:0000313" key="4">
    <source>
        <dbReference type="Proteomes" id="UP001249959"/>
    </source>
</evidence>
<evidence type="ECO:0000313" key="3">
    <source>
        <dbReference type="EMBL" id="MDU0807867.1"/>
    </source>
</evidence>
<dbReference type="PANTHER" id="PTHR10996">
    <property type="entry name" value="2-HYDROXYACID DEHYDROGENASE-RELATED"/>
    <property type="match status" value="1"/>
</dbReference>
<dbReference type="Gene3D" id="3.40.50.720">
    <property type="entry name" value="NAD(P)-binding Rossmann-like Domain"/>
    <property type="match status" value="2"/>
</dbReference>
<proteinExistence type="predicted"/>
<dbReference type="InterPro" id="IPR050223">
    <property type="entry name" value="D-isomer_2-hydroxyacid_DH"/>
</dbReference>
<evidence type="ECO:0000259" key="2">
    <source>
        <dbReference type="Pfam" id="PF02826"/>
    </source>
</evidence>
<dbReference type="InterPro" id="IPR036291">
    <property type="entry name" value="NAD(P)-bd_dom_sf"/>
</dbReference>
<dbReference type="RefSeq" id="WP_315576657.1">
    <property type="nucleotide sequence ID" value="NZ_JARDXH010000004.1"/>
</dbReference>
<name>A0ABU3TQ85_9BACT</name>
<dbReference type="SUPFAM" id="SSF51735">
    <property type="entry name" value="NAD(P)-binding Rossmann-fold domains"/>
    <property type="match status" value="1"/>
</dbReference>
<organism evidence="3 4">
    <name type="scientific">Aquirufa regiilacus</name>
    <dbReference type="NCBI Taxonomy" id="3024868"/>
    <lineage>
        <taxon>Bacteria</taxon>
        <taxon>Pseudomonadati</taxon>
        <taxon>Bacteroidota</taxon>
        <taxon>Cytophagia</taxon>
        <taxon>Cytophagales</taxon>
        <taxon>Flectobacillaceae</taxon>
        <taxon>Aquirufa</taxon>
    </lineage>
</organism>
<reference evidence="3 4" key="1">
    <citation type="submission" date="2023-09" db="EMBL/GenBank/DDBJ databases">
        <title>Aquirufa genomes.</title>
        <authorList>
            <person name="Pitt A."/>
        </authorList>
    </citation>
    <scope>NUCLEOTIDE SEQUENCE [LARGE SCALE GENOMIC DNA]</scope>
    <source>
        <strain evidence="3 4">LEOWEIH-7C</strain>
    </source>
</reference>
<dbReference type="PROSITE" id="PS00670">
    <property type="entry name" value="D_2_HYDROXYACID_DH_2"/>
    <property type="match status" value="1"/>
</dbReference>
<dbReference type="EMBL" id="JAVNWW010000001">
    <property type="protein sequence ID" value="MDU0807867.1"/>
    <property type="molecule type" value="Genomic_DNA"/>
</dbReference>
<dbReference type="SUPFAM" id="SSF52283">
    <property type="entry name" value="Formate/glycerate dehydrogenase catalytic domain-like"/>
    <property type="match status" value="1"/>
</dbReference>
<keyword evidence="1" id="KW-0560">Oxidoreductase</keyword>
<evidence type="ECO:0000256" key="1">
    <source>
        <dbReference type="ARBA" id="ARBA00023002"/>
    </source>
</evidence>
<sequence length="302" mass="33439">MAKKVLIIDEVHPSLAADLRSLGFEVDDQPHIHPQDVQLKGYQGLVLRSKMKLGLDELANSDLEFIARAGAGLDLIDVDYCEANQIQVFSANEGNRDAVAEHVIGQLITLARKINTADSEVRQGIWNREGNRGWELQGKTLGIIGFGNMGQSLAKKLQGFDMRIMAYDKYAPATHDLADIFEHADILSLHIPLTEETKEMINQAFLEQFQKPIVLINSSRGAVCSLEAIANGLSTGKLRGLALDVLPNEKLATWSTAEKALFEQIAAHPTTLFSPHVAGWTTESYWKINDTLIDKIKAHYQL</sequence>
<dbReference type="Pfam" id="PF02826">
    <property type="entry name" value="2-Hacid_dh_C"/>
    <property type="match status" value="1"/>
</dbReference>
<dbReference type="Proteomes" id="UP001249959">
    <property type="component" value="Unassembled WGS sequence"/>
</dbReference>
<comment type="caution">
    <text evidence="3">The sequence shown here is derived from an EMBL/GenBank/DDBJ whole genome shotgun (WGS) entry which is preliminary data.</text>
</comment>
<dbReference type="InterPro" id="IPR006140">
    <property type="entry name" value="D-isomer_DH_NAD-bd"/>
</dbReference>
<keyword evidence="4" id="KW-1185">Reference proteome</keyword>
<dbReference type="InterPro" id="IPR029753">
    <property type="entry name" value="D-isomer_DH_CS"/>
</dbReference>
<protein>
    <submittedName>
        <fullName evidence="3">NAD(P)-dependent oxidoreductase</fullName>
    </submittedName>
</protein>
<feature type="domain" description="D-isomer specific 2-hydroxyacid dehydrogenase NAD-binding" evidence="2">
    <location>
        <begin position="105"/>
        <end position="278"/>
    </location>
</feature>